<evidence type="ECO:0000256" key="14">
    <source>
        <dbReference type="ARBA" id="ARBA00049067"/>
    </source>
</evidence>
<reference evidence="16" key="1">
    <citation type="submission" date="2021-05" db="EMBL/GenBank/DDBJ databases">
        <authorList>
            <person name="Arsene-Ploetze F."/>
        </authorList>
    </citation>
    <scope>NUCLEOTIDE SEQUENCE</scope>
    <source>
        <strain evidence="16">DSM 42138</strain>
    </source>
</reference>
<evidence type="ECO:0000256" key="1">
    <source>
        <dbReference type="ARBA" id="ARBA00004964"/>
    </source>
</evidence>
<keyword evidence="7 16" id="KW-0808">Transferase</keyword>
<evidence type="ECO:0000256" key="3">
    <source>
        <dbReference type="ARBA" id="ARBA00011245"/>
    </source>
</evidence>
<dbReference type="Proteomes" id="UP001152519">
    <property type="component" value="Unassembled WGS sequence"/>
</dbReference>
<protein>
    <recommendedName>
        <fullName evidence="5">Maltokinase</fullName>
        <ecNumber evidence="4">2.7.1.175</ecNumber>
    </recommendedName>
    <alternativeName>
        <fullName evidence="13">Maltose-1-phosphate synthase</fullName>
    </alternativeName>
</protein>
<evidence type="ECO:0000256" key="5">
    <source>
        <dbReference type="ARBA" id="ARBA00013882"/>
    </source>
</evidence>
<keyword evidence="9" id="KW-0418">Kinase</keyword>
<evidence type="ECO:0000256" key="11">
    <source>
        <dbReference type="ARBA" id="ARBA00023056"/>
    </source>
</evidence>
<evidence type="ECO:0000256" key="13">
    <source>
        <dbReference type="ARBA" id="ARBA00031251"/>
    </source>
</evidence>
<evidence type="ECO:0000256" key="9">
    <source>
        <dbReference type="ARBA" id="ARBA00022777"/>
    </source>
</evidence>
<keyword evidence="8" id="KW-0547">Nucleotide-binding</keyword>
<evidence type="ECO:0000256" key="2">
    <source>
        <dbReference type="ARBA" id="ARBA00006219"/>
    </source>
</evidence>
<evidence type="ECO:0000256" key="4">
    <source>
        <dbReference type="ARBA" id="ARBA00011962"/>
    </source>
</evidence>
<dbReference type="InterPro" id="IPR040999">
    <property type="entry name" value="Mak_N_cap"/>
</dbReference>
<comment type="catalytic activity">
    <reaction evidence="14">
        <text>D-maltose + ATP = alpha-maltose 1-phosphate + ADP + H(+)</text>
        <dbReference type="Rhea" id="RHEA:31915"/>
        <dbReference type="ChEBI" id="CHEBI:15378"/>
        <dbReference type="ChEBI" id="CHEBI:17306"/>
        <dbReference type="ChEBI" id="CHEBI:30616"/>
        <dbReference type="ChEBI" id="CHEBI:63576"/>
        <dbReference type="ChEBI" id="CHEBI:456216"/>
        <dbReference type="EC" id="2.7.1.175"/>
    </reaction>
</comment>
<evidence type="ECO:0000313" key="17">
    <source>
        <dbReference type="Proteomes" id="UP001152519"/>
    </source>
</evidence>
<comment type="caution">
    <text evidence="16">The sequence shown here is derived from an EMBL/GenBank/DDBJ whole genome shotgun (WGS) entry which is preliminary data.</text>
</comment>
<dbReference type="InterPro" id="IPR011009">
    <property type="entry name" value="Kinase-like_dom_sf"/>
</dbReference>
<evidence type="ECO:0000259" key="15">
    <source>
        <dbReference type="Pfam" id="PF18085"/>
    </source>
</evidence>
<keyword evidence="12" id="KW-0119">Carbohydrate metabolism</keyword>
<keyword evidence="10" id="KW-0067">ATP-binding</keyword>
<comment type="similarity">
    <text evidence="2">Belongs to the aminoglycoside phosphotransferase family.</text>
</comment>
<evidence type="ECO:0000256" key="7">
    <source>
        <dbReference type="ARBA" id="ARBA00022679"/>
    </source>
</evidence>
<feature type="domain" description="Maltokinase N-terminal cap" evidence="15">
    <location>
        <begin position="38"/>
        <end position="126"/>
    </location>
</feature>
<dbReference type="Pfam" id="PF18085">
    <property type="entry name" value="Mak_N_cap"/>
    <property type="match status" value="1"/>
</dbReference>
<keyword evidence="6" id="KW-0321">Glycogen metabolism</keyword>
<dbReference type="EMBL" id="CAJSLV010000057">
    <property type="protein sequence ID" value="CAG6394623.1"/>
    <property type="molecule type" value="Genomic_DNA"/>
</dbReference>
<accession>A0A9W4GSD5</accession>
<gene>
    <name evidence="16" type="ORF">SCOCK_280076</name>
</gene>
<comment type="pathway">
    <text evidence="1">Glycan biosynthesis; glycogen biosynthesis.</text>
</comment>
<dbReference type="GO" id="GO:0005524">
    <property type="term" value="F:ATP binding"/>
    <property type="evidence" value="ECO:0007669"/>
    <property type="project" value="UniProtKB-KW"/>
</dbReference>
<dbReference type="Gene3D" id="3.90.1200.10">
    <property type="match status" value="1"/>
</dbReference>
<evidence type="ECO:0000256" key="6">
    <source>
        <dbReference type="ARBA" id="ARBA00022600"/>
    </source>
</evidence>
<dbReference type="RefSeq" id="WP_251491256.1">
    <property type="nucleotide sequence ID" value="NZ_CAJSLV010000057.1"/>
</dbReference>
<evidence type="ECO:0000313" key="16">
    <source>
        <dbReference type="EMBL" id="CAG6394623.1"/>
    </source>
</evidence>
<proteinExistence type="inferred from homology"/>
<comment type="subunit">
    <text evidence="3">Monomer.</text>
</comment>
<sequence length="473" mass="50894">MSTASDASGACAQAPDAAGASLRAHPLLGPLAPALTPWLLSRRWFPHDDGCGHDLRPVACSVLHEDDAVALVHALIEDRRASGDSRRWQLLVGVSRVPPAAPDAAVFGRAGDGRWQGWSLYDATADPRLMTALVRRTLEPRRGEPRLTLAAEFGRSALDGLVPRALLADQSNTNVVFGDRFMFKLIRSPQEGVQPETEILSALTRLSSPSTPRLAGWLHTADSGSTPTVLGVLTEFLPNDGDAWRLALTEAGAGRAAEFTAHARTLGGAVAELHARLAEALGSSALTHRQIRDQTAAMGERLRAAVGEVPELAPYEKRLAALHEDYARAAGDGAVQRIHGDLHLGQILHTPDGWRFIDFEGEPARPLVERVRPEHPLRDVAGMFRSFDYAAAQALASGPPADAAHARAWCAVNQREFARGYTAAGGLDPDLHPVAMRAFEADKAVYEALYESRHRPEWLSIPLAAIDRALSGP</sequence>
<evidence type="ECO:0000256" key="10">
    <source>
        <dbReference type="ARBA" id="ARBA00022840"/>
    </source>
</evidence>
<organism evidence="16 17">
    <name type="scientific">Actinacidiphila cocklensis</name>
    <dbReference type="NCBI Taxonomy" id="887465"/>
    <lineage>
        <taxon>Bacteria</taxon>
        <taxon>Bacillati</taxon>
        <taxon>Actinomycetota</taxon>
        <taxon>Actinomycetes</taxon>
        <taxon>Kitasatosporales</taxon>
        <taxon>Streptomycetaceae</taxon>
        <taxon>Actinacidiphila</taxon>
    </lineage>
</organism>
<dbReference type="AlphaFoldDB" id="A0A9W4GSD5"/>
<evidence type="ECO:0000256" key="12">
    <source>
        <dbReference type="ARBA" id="ARBA00023277"/>
    </source>
</evidence>
<keyword evidence="11" id="KW-0320">Glycogen biosynthesis</keyword>
<dbReference type="GO" id="GO:0005978">
    <property type="term" value="P:glycogen biosynthetic process"/>
    <property type="evidence" value="ECO:0007669"/>
    <property type="project" value="UniProtKB-KW"/>
</dbReference>
<evidence type="ECO:0000256" key="8">
    <source>
        <dbReference type="ARBA" id="ARBA00022741"/>
    </source>
</evidence>
<dbReference type="EC" id="2.7.1.175" evidence="4"/>
<name>A0A9W4GSD5_9ACTN</name>
<dbReference type="SUPFAM" id="SSF56112">
    <property type="entry name" value="Protein kinase-like (PK-like)"/>
    <property type="match status" value="1"/>
</dbReference>
<dbReference type="GO" id="GO:0016301">
    <property type="term" value="F:kinase activity"/>
    <property type="evidence" value="ECO:0007669"/>
    <property type="project" value="UniProtKB-KW"/>
</dbReference>
<keyword evidence="17" id="KW-1185">Reference proteome</keyword>